<evidence type="ECO:0000313" key="14">
    <source>
        <dbReference type="Proteomes" id="UP000579605"/>
    </source>
</evidence>
<keyword evidence="5 9" id="KW-0547">Nucleotide-binding</keyword>
<keyword evidence="14" id="KW-1185">Reference proteome</keyword>
<feature type="transmembrane region" description="Helical" evidence="11">
    <location>
        <begin position="42"/>
        <end position="59"/>
    </location>
</feature>
<evidence type="ECO:0000256" key="2">
    <source>
        <dbReference type="ARBA" id="ARBA00022475"/>
    </source>
</evidence>
<keyword evidence="7 11" id="KW-1133">Transmembrane helix</keyword>
<feature type="binding site" evidence="9">
    <location>
        <begin position="870"/>
        <end position="877"/>
    </location>
    <ligand>
        <name>ATP</name>
        <dbReference type="ChEBI" id="CHEBI:30616"/>
    </ligand>
</feature>
<reference evidence="13 14" key="1">
    <citation type="submission" date="2020-07" db="EMBL/GenBank/DDBJ databases">
        <title>Sequencing the genomes of 1000 actinobacteria strains.</title>
        <authorList>
            <person name="Klenk H.-P."/>
        </authorList>
    </citation>
    <scope>NUCLEOTIDE SEQUENCE [LARGE SCALE GENOMIC DNA]</scope>
    <source>
        <strain evidence="13 14">DSM 18448</strain>
    </source>
</reference>
<evidence type="ECO:0000256" key="6">
    <source>
        <dbReference type="ARBA" id="ARBA00022840"/>
    </source>
</evidence>
<keyword evidence="2" id="KW-1003">Cell membrane</keyword>
<evidence type="ECO:0000256" key="10">
    <source>
        <dbReference type="SAM" id="MobiDB-lite"/>
    </source>
</evidence>
<gene>
    <name evidence="13" type="ORF">F4554_000012</name>
</gene>
<feature type="domain" description="FtsK" evidence="12">
    <location>
        <begin position="1140"/>
        <end position="1324"/>
    </location>
</feature>
<accession>A0A852Z2Z7</accession>
<evidence type="ECO:0000313" key="13">
    <source>
        <dbReference type="EMBL" id="NYH87374.1"/>
    </source>
</evidence>
<dbReference type="InterPro" id="IPR050206">
    <property type="entry name" value="FtsK/SpoIIIE/SftA"/>
</dbReference>
<feature type="domain" description="FtsK" evidence="12">
    <location>
        <begin position="852"/>
        <end position="1044"/>
    </location>
</feature>
<sequence>MSTVLYRRPGRRQPPAMPKGEVLFEAPPELPEATPGGAMQKMFGILPMLGGGAVMAFMLSSGSTGNNSMRLLMSGTMAVSMVGMYISQLGSGGKNGERKHQVDGSRRDYLRYLGQLRRRVRTAANRQREALEWRYPEPDSLWVLPLSRRLWERRPADRDFGHVRVAKGVQRFVLQLIAPETKPVEDLEPVAAGALRRFIATYRTVPDVPVAVSLRGFAHVRMDGDPQAVRGLARAMVAHLAAFHAPHEFVVASCLAPDRRADWDWLKWLPHALHPTATDGAGQVRLVTSSLAELERLLAPELANRPFFSANGKPLTDQPHVVVLVDGGHASTDARFLSAPPQGVTVIDLTGNAVRRFGDGVMRLRVTADQVFHVPAGADDDPDAGGKESLLGRPDELTVAQAESFARQLAPLRSALVGPTGVIEEQAEVEEEKPQYELELMSLLGIPDANHLDPDVIWQPRPRHDRLRIPFGLTPDGQPVELDIKESAQGGMGPHGLVIGATGSGKSEVLRTFVLGLAVTHSPDALNLVLVDFKGGATFLGLDSLPHVSAVITNLEDELILVDRMQDALAGEMNRRQELLRQAGNYGSLRDYEDDRAKGKPLEPMPSLWIVVDEFSELLSAKPEFIELFVMIGRLGRSLGVHLLLASQRLEEGKLRGLDTHLSYRVGLRTFSAGESRVVLGVPDAYELPREPGGGYLKVGTEGLVRFKAAYVGGTYEPSGPAAGPGRKPPPKPGEKRWVPRITAYTTDYVEPEIVQAPEELEPEPAEVPAYAQQDRPEPRVLIDLVVDQLKTMGRAAHQVWLPPLDTPPTLDSLLPGQLTVSPDNGLSVDWEGRGRLQSPVALVDKPYYQRRDPMWLDLAGAGGHVGIVGGPQSGKSTLLRSLIASYSLTHRPDEVQFYCLDFGGGTLSALLGLPHVGGVATRLDADAIRRTVGELTALLEQRERAFTDAGVDSIATYRRMRRQGRIQPDRFASDVFLVVDGWGTVRADHEAVEAAVTTLAARGLGFGIHVVATANKWSEFRMAIKDLIQTRLELKVGDPYDSEIDRRAAANVPANRPGRGLSPEQLHFLGALPRIDGVEDAEDVADGVHAMVAAVADAWQGPAAPPVRLLPEELPLLSLPQAGADPRPGVPIGIDEDELAPVYLNLDEEPHLVVLGANECGKSNLLEVIARGIVDRHPPSEARLIIIDYRRALLDAVSGDHLIGFAASSDAATSLLKDVGAALRKRLPGPDVTSEQLRNRTWWKGSDLYLIVDDYELVATSSGNPLAPITDLVSQARDIGLHVILARGFGGAGRAMYDPIVQRIRDMGNPGLIMSGTREEGQLWGGVRGAPLPPGRGTLVSRRLGTRLIQTAYVKGSADHPLP</sequence>
<keyword evidence="3 11" id="KW-0812">Transmembrane</keyword>
<evidence type="ECO:0000256" key="5">
    <source>
        <dbReference type="ARBA" id="ARBA00022741"/>
    </source>
</evidence>
<dbReference type="InterPro" id="IPR002543">
    <property type="entry name" value="FtsK_dom"/>
</dbReference>
<dbReference type="InterPro" id="IPR023836">
    <property type="entry name" value="EccCa-like_Actinobacteria"/>
</dbReference>
<keyword evidence="6 9" id="KW-0067">ATP-binding</keyword>
<protein>
    <submittedName>
        <fullName evidence="13">S-DNA-T family DNA segregation ATPase FtsK/SpoIIIE</fullName>
    </submittedName>
</protein>
<proteinExistence type="predicted"/>
<dbReference type="Proteomes" id="UP000579605">
    <property type="component" value="Unassembled WGS sequence"/>
</dbReference>
<dbReference type="SMART" id="SM00382">
    <property type="entry name" value="AAA"/>
    <property type="match status" value="3"/>
</dbReference>
<dbReference type="Gene3D" id="3.40.50.300">
    <property type="entry name" value="P-loop containing nucleotide triphosphate hydrolases"/>
    <property type="match status" value="4"/>
</dbReference>
<dbReference type="Pfam" id="PF01580">
    <property type="entry name" value="FtsK_SpoIIIE"/>
    <property type="match status" value="3"/>
</dbReference>
<dbReference type="EMBL" id="JACBZH010000001">
    <property type="protein sequence ID" value="NYH87374.1"/>
    <property type="molecule type" value="Genomic_DNA"/>
</dbReference>
<evidence type="ECO:0000256" key="9">
    <source>
        <dbReference type="PROSITE-ProRule" id="PRU00289"/>
    </source>
</evidence>
<name>A0A852Z2Z7_9ACTN</name>
<feature type="binding site" evidence="9">
    <location>
        <begin position="500"/>
        <end position="507"/>
    </location>
    <ligand>
        <name>ATP</name>
        <dbReference type="ChEBI" id="CHEBI:30616"/>
    </ligand>
</feature>
<evidence type="ECO:0000256" key="3">
    <source>
        <dbReference type="ARBA" id="ARBA00022692"/>
    </source>
</evidence>
<evidence type="ECO:0000256" key="11">
    <source>
        <dbReference type="SAM" id="Phobius"/>
    </source>
</evidence>
<feature type="domain" description="FtsK" evidence="12">
    <location>
        <begin position="477"/>
        <end position="677"/>
    </location>
</feature>
<dbReference type="RefSeq" id="WP_179785451.1">
    <property type="nucleotide sequence ID" value="NZ_BAAARR010000012.1"/>
</dbReference>
<evidence type="ECO:0000256" key="1">
    <source>
        <dbReference type="ARBA" id="ARBA00004651"/>
    </source>
</evidence>
<keyword evidence="4" id="KW-0677">Repeat</keyword>
<dbReference type="InterPro" id="IPR003593">
    <property type="entry name" value="AAA+_ATPase"/>
</dbReference>
<dbReference type="GO" id="GO:0005886">
    <property type="term" value="C:plasma membrane"/>
    <property type="evidence" value="ECO:0007669"/>
    <property type="project" value="UniProtKB-SubCell"/>
</dbReference>
<dbReference type="NCBIfam" id="TIGR03924">
    <property type="entry name" value="T7SS_EccC_a"/>
    <property type="match status" value="1"/>
</dbReference>
<dbReference type="GO" id="GO:0003677">
    <property type="term" value="F:DNA binding"/>
    <property type="evidence" value="ECO:0007669"/>
    <property type="project" value="InterPro"/>
</dbReference>
<evidence type="ECO:0000256" key="4">
    <source>
        <dbReference type="ARBA" id="ARBA00022737"/>
    </source>
</evidence>
<dbReference type="PANTHER" id="PTHR22683:SF1">
    <property type="entry name" value="TYPE VII SECRETION SYSTEM PROTEIN ESSC"/>
    <property type="match status" value="1"/>
</dbReference>
<dbReference type="InterPro" id="IPR023837">
    <property type="entry name" value="EccCb-like_Actinobacteria"/>
</dbReference>
<dbReference type="SUPFAM" id="SSF52540">
    <property type="entry name" value="P-loop containing nucleoside triphosphate hydrolases"/>
    <property type="match status" value="3"/>
</dbReference>
<feature type="binding site" evidence="9">
    <location>
        <begin position="1157"/>
        <end position="1164"/>
    </location>
    <ligand>
        <name>ATP</name>
        <dbReference type="ChEBI" id="CHEBI:30616"/>
    </ligand>
</feature>
<dbReference type="PROSITE" id="PS50901">
    <property type="entry name" value="FTSK"/>
    <property type="match status" value="3"/>
</dbReference>
<dbReference type="InterPro" id="IPR027417">
    <property type="entry name" value="P-loop_NTPase"/>
</dbReference>
<dbReference type="NCBIfam" id="TIGR03925">
    <property type="entry name" value="T7SS_EccC_b"/>
    <property type="match status" value="1"/>
</dbReference>
<evidence type="ECO:0000256" key="7">
    <source>
        <dbReference type="ARBA" id="ARBA00022989"/>
    </source>
</evidence>
<comment type="subcellular location">
    <subcellularLocation>
        <location evidence="1">Cell membrane</location>
        <topology evidence="1">Multi-pass membrane protein</topology>
    </subcellularLocation>
</comment>
<organism evidence="13 14">
    <name type="scientific">Actinopolymorpha rutila</name>
    <dbReference type="NCBI Taxonomy" id="446787"/>
    <lineage>
        <taxon>Bacteria</taxon>
        <taxon>Bacillati</taxon>
        <taxon>Actinomycetota</taxon>
        <taxon>Actinomycetes</taxon>
        <taxon>Propionibacteriales</taxon>
        <taxon>Actinopolymorphaceae</taxon>
        <taxon>Actinopolymorpha</taxon>
    </lineage>
</organism>
<dbReference type="GO" id="GO:0005524">
    <property type="term" value="F:ATP binding"/>
    <property type="evidence" value="ECO:0007669"/>
    <property type="project" value="UniProtKB-UniRule"/>
</dbReference>
<evidence type="ECO:0000259" key="12">
    <source>
        <dbReference type="PROSITE" id="PS50901"/>
    </source>
</evidence>
<keyword evidence="8 11" id="KW-0472">Membrane</keyword>
<evidence type="ECO:0000256" key="8">
    <source>
        <dbReference type="ARBA" id="ARBA00023136"/>
    </source>
</evidence>
<comment type="caution">
    <text evidence="13">The sequence shown here is derived from an EMBL/GenBank/DDBJ whole genome shotgun (WGS) entry which is preliminary data.</text>
</comment>
<feature type="region of interest" description="Disordered" evidence="10">
    <location>
        <begin position="718"/>
        <end position="737"/>
    </location>
</feature>
<dbReference type="PANTHER" id="PTHR22683">
    <property type="entry name" value="SPORULATION PROTEIN RELATED"/>
    <property type="match status" value="1"/>
</dbReference>